<dbReference type="PANTHER" id="PTHR37810">
    <property type="entry name" value="IMMUNITY PROTEIN SDPI"/>
    <property type="match status" value="1"/>
</dbReference>
<dbReference type="Pfam" id="PF07853">
    <property type="entry name" value="DUF1648"/>
    <property type="match status" value="1"/>
</dbReference>
<evidence type="ECO:0000313" key="4">
    <source>
        <dbReference type="Proteomes" id="UP000722459"/>
    </source>
</evidence>
<feature type="transmembrane region" description="Helical" evidence="1">
    <location>
        <begin position="120"/>
        <end position="138"/>
    </location>
</feature>
<protein>
    <submittedName>
        <fullName evidence="3">SdpI family protein</fullName>
    </submittedName>
</protein>
<dbReference type="AlphaFoldDB" id="A0A8T5GGG6"/>
<feature type="transmembrane region" description="Helical" evidence="1">
    <location>
        <begin position="189"/>
        <end position="208"/>
    </location>
</feature>
<feature type="domain" description="DUF1648" evidence="2">
    <location>
        <begin position="14"/>
        <end position="61"/>
    </location>
</feature>
<dbReference type="InterPro" id="IPR025962">
    <property type="entry name" value="SdpI/YhfL"/>
</dbReference>
<comment type="caution">
    <text evidence="3">The sequence shown here is derived from an EMBL/GenBank/DDBJ whole genome shotgun (WGS) entry which is preliminary data.</text>
</comment>
<accession>A0A8T5GGG6</accession>
<proteinExistence type="predicted"/>
<keyword evidence="1" id="KW-0472">Membrane</keyword>
<dbReference type="PANTHER" id="PTHR37810:SF5">
    <property type="entry name" value="IMMUNITY PROTEIN SDPI"/>
    <property type="match status" value="1"/>
</dbReference>
<feature type="transmembrane region" description="Helical" evidence="1">
    <location>
        <begin position="52"/>
        <end position="75"/>
    </location>
</feature>
<reference evidence="3" key="1">
    <citation type="journal article" date="2021" name="ISME J.">
        <title>Mercury methylation by metabolically versatile and cosmopolitan marine bacteria.</title>
        <authorList>
            <person name="Lin H."/>
            <person name="Ascher D.B."/>
            <person name="Myung Y."/>
            <person name="Lamborg C.H."/>
            <person name="Hallam S.J."/>
            <person name="Gionfriddo C.M."/>
            <person name="Holt K.E."/>
            <person name="Moreau J.W."/>
        </authorList>
    </citation>
    <scope>NUCLEOTIDE SEQUENCE</scope>
    <source>
        <strain evidence="3">SI075_bin30</strain>
    </source>
</reference>
<sequence length="218" mass="24829">MDFDKTKFLLVVALLILILIAMSFAVYNKVPQNIATHWNIEGNADSYMPKEIGLFLVPIFGIIISAVLLVVPMIDPLRKNIQEFIRYYNLFVLVMLGFLLYIHAITIIANLGYEFNMGQLISPAIGVIFFFAGILVGHTKKNYMIGIRTPWTLASEAVWDKTHDKGRTALKISGIICFFGLIIPKFAFWFILIPVIASVAYLFVYSYLEYKSEEKTKK</sequence>
<dbReference type="InterPro" id="IPR012867">
    <property type="entry name" value="DUF1648"/>
</dbReference>
<evidence type="ECO:0000256" key="1">
    <source>
        <dbReference type="SAM" id="Phobius"/>
    </source>
</evidence>
<gene>
    <name evidence="3" type="ORF">HON47_05020</name>
</gene>
<dbReference type="EMBL" id="JABJNZ010000062">
    <property type="protein sequence ID" value="MBT4870910.1"/>
    <property type="molecule type" value="Genomic_DNA"/>
</dbReference>
<dbReference type="GO" id="GO:0009636">
    <property type="term" value="P:response to toxic substance"/>
    <property type="evidence" value="ECO:0007669"/>
    <property type="project" value="TreeGrafter"/>
</dbReference>
<name>A0A8T5GGG6_9ARCH</name>
<keyword evidence="1" id="KW-1133">Transmembrane helix</keyword>
<organism evidence="3 4">
    <name type="scientific">Candidatus Iainarchaeum sp</name>
    <dbReference type="NCBI Taxonomy" id="3101447"/>
    <lineage>
        <taxon>Archaea</taxon>
        <taxon>Candidatus Iainarchaeota</taxon>
        <taxon>Candidatus Iainarchaeia</taxon>
        <taxon>Candidatus Iainarchaeales</taxon>
        <taxon>Candidatus Iainarchaeaceae</taxon>
        <taxon>Candidatus Iainarchaeum</taxon>
    </lineage>
</organism>
<dbReference type="InterPro" id="IPR026272">
    <property type="entry name" value="SdpI"/>
</dbReference>
<feature type="transmembrane region" description="Helical" evidence="1">
    <location>
        <begin position="87"/>
        <end position="108"/>
    </location>
</feature>
<dbReference type="Proteomes" id="UP000722459">
    <property type="component" value="Unassembled WGS sequence"/>
</dbReference>
<evidence type="ECO:0000259" key="2">
    <source>
        <dbReference type="Pfam" id="PF07853"/>
    </source>
</evidence>
<dbReference type="Pfam" id="PF13630">
    <property type="entry name" value="SdpI"/>
    <property type="match status" value="1"/>
</dbReference>
<keyword evidence="1" id="KW-0812">Transmembrane</keyword>
<evidence type="ECO:0000313" key="3">
    <source>
        <dbReference type="EMBL" id="MBT4870910.1"/>
    </source>
</evidence>
<dbReference type="PIRSF" id="PIRSF038959">
    <property type="entry name" value="SdpI"/>
    <property type="match status" value="1"/>
</dbReference>